<dbReference type="InterPro" id="IPR048912">
    <property type="entry name" value="BetaGal1-like_ABD1"/>
</dbReference>
<evidence type="ECO:0000259" key="9">
    <source>
        <dbReference type="Pfam" id="PF21467"/>
    </source>
</evidence>
<dbReference type="InterPro" id="IPR008979">
    <property type="entry name" value="Galactose-bd-like_sf"/>
</dbReference>
<sequence>MFRRKVRDKNNDEKSKLYRLQMQKIMPSVHVKPNSIKAAGIVLGFVGIFIVWHYLRQSNERGTLGAELMPHLEVPHRRPGSLGPEEIDALLDRIISENKEFIDDDKKEGQLENQIHRLQGVYKSTGGLTFADGKFYLDGKPFRILSGAMHYFRVHHKQWKDRMSKMKACGLNTLETYVSWNLHERLPGEFDFGGNLDIRRYINLAHSLGLKVILRPGPYICSEWDFGGLPAWLLKDPNMKVRSNYPGYMQAVERFFNKLLPLVADQQYSKGGPIIGVQVENEFGSFSKEVAHLRFIKQLLIKNGITELLFTSDGWVRMEGGDRLGIANVPFYNESMPSLNFKDFIKGQQAVAQLRKISSEFPILVMEFWTGWFDHWGNRHSVSSVKEFAETLMWILSSGASVNLYMFHGGTNFGFMAGANWSPGTNYKPDVTSYDYISPISEAGDLTEKYHVTRKLIKKYVLEPEGLPDPPDPPIETSKAAYGTLPMRDMMTLDDMLPTLKKVTVDHPVSMEMLDINNGYGQNYGYILYRGHILHGRQLKFTTLPADRAQVIINGMEISVLDWKSTTNNLEINIPQKYLSAENTLDILVENHGRVNFAPFGTNILNTQRKGLFGDVELDGKPILKWNIFPLDFTDSIIERASQSGKWKPHIYGSHPATLCRAELNIPGDPADTFLSLQGWQKGIVLINGFNIGRYWNRGPQQTLYVPGPVLKSGINQILIFEQHVPGKQITFQSEPILNKLKEI</sequence>
<reference evidence="10" key="3">
    <citation type="submission" date="2023-05" db="EMBL/GenBank/DDBJ databases">
        <authorList>
            <person name="Smith C.H."/>
        </authorList>
    </citation>
    <scope>NUCLEOTIDE SEQUENCE</scope>
    <source>
        <strain evidence="10">CHS0354</strain>
        <tissue evidence="10">Mantle</tissue>
    </source>
</reference>
<reference evidence="10" key="1">
    <citation type="journal article" date="2021" name="Genome Biol. Evol.">
        <title>A High-Quality Reference Genome for a Parasitic Bivalve with Doubly Uniparental Inheritance (Bivalvia: Unionida).</title>
        <authorList>
            <person name="Smith C.H."/>
        </authorList>
    </citation>
    <scope>NUCLEOTIDE SEQUENCE</scope>
    <source>
        <strain evidence="10">CHS0354</strain>
    </source>
</reference>
<dbReference type="Gene3D" id="3.20.20.80">
    <property type="entry name" value="Glycosidases"/>
    <property type="match status" value="1"/>
</dbReference>
<protein>
    <recommendedName>
        <fullName evidence="4">Beta-galactosidase</fullName>
        <ecNumber evidence="4">3.2.1.23</ecNumber>
    </recommendedName>
</protein>
<dbReference type="FunFam" id="2.60.120.260:FF:000049">
    <property type="entry name" value="Beta-galactosidase"/>
    <property type="match status" value="1"/>
</dbReference>
<dbReference type="PANTHER" id="PTHR23421">
    <property type="entry name" value="BETA-GALACTOSIDASE RELATED"/>
    <property type="match status" value="1"/>
</dbReference>
<dbReference type="EC" id="3.2.1.23" evidence="4"/>
<dbReference type="EMBL" id="JAEAOA010000960">
    <property type="protein sequence ID" value="KAK3581729.1"/>
    <property type="molecule type" value="Genomic_DNA"/>
</dbReference>
<dbReference type="InterPro" id="IPR019801">
    <property type="entry name" value="Glyco_hydro_35_CS"/>
</dbReference>
<keyword evidence="6" id="KW-1133">Transmembrane helix</keyword>
<proteinExistence type="inferred from homology"/>
<dbReference type="Pfam" id="PF21467">
    <property type="entry name" value="BetaGal_gal-bd"/>
    <property type="match status" value="1"/>
</dbReference>
<comment type="similarity">
    <text evidence="1 5">Belongs to the glycosyl hydrolase 35 family.</text>
</comment>
<dbReference type="PROSITE" id="PS01182">
    <property type="entry name" value="GLYCOSYL_HYDROL_F35"/>
    <property type="match status" value="1"/>
</dbReference>
<name>A0AAE0VKX8_9BIVA</name>
<evidence type="ECO:0000256" key="1">
    <source>
        <dbReference type="ARBA" id="ARBA00009809"/>
    </source>
</evidence>
<dbReference type="Proteomes" id="UP001195483">
    <property type="component" value="Unassembled WGS sequence"/>
</dbReference>
<comment type="catalytic activity">
    <reaction evidence="4">
        <text>Hydrolysis of terminal non-reducing beta-D-galactose residues in beta-D-galactosides.</text>
        <dbReference type="EC" id="3.2.1.23"/>
    </reaction>
</comment>
<evidence type="ECO:0000256" key="2">
    <source>
        <dbReference type="ARBA" id="ARBA00022801"/>
    </source>
</evidence>
<comment type="caution">
    <text evidence="10">The sequence shown here is derived from an EMBL/GenBank/DDBJ whole genome shotgun (WGS) entry which is preliminary data.</text>
</comment>
<evidence type="ECO:0000256" key="5">
    <source>
        <dbReference type="RuleBase" id="RU003679"/>
    </source>
</evidence>
<dbReference type="AlphaFoldDB" id="A0AAE0VKX8"/>
<evidence type="ECO:0000313" key="10">
    <source>
        <dbReference type="EMBL" id="KAK3581729.1"/>
    </source>
</evidence>
<dbReference type="FunFam" id="3.20.20.80:FF:000115">
    <property type="entry name" value="Beta-galactosidase"/>
    <property type="match status" value="1"/>
</dbReference>
<organism evidence="10 11">
    <name type="scientific">Potamilus streckersoni</name>
    <dbReference type="NCBI Taxonomy" id="2493646"/>
    <lineage>
        <taxon>Eukaryota</taxon>
        <taxon>Metazoa</taxon>
        <taxon>Spiralia</taxon>
        <taxon>Lophotrochozoa</taxon>
        <taxon>Mollusca</taxon>
        <taxon>Bivalvia</taxon>
        <taxon>Autobranchia</taxon>
        <taxon>Heteroconchia</taxon>
        <taxon>Palaeoheterodonta</taxon>
        <taxon>Unionida</taxon>
        <taxon>Unionoidea</taxon>
        <taxon>Unionidae</taxon>
        <taxon>Ambleminae</taxon>
        <taxon>Lampsilini</taxon>
        <taxon>Potamilus</taxon>
    </lineage>
</organism>
<dbReference type="SUPFAM" id="SSF51445">
    <property type="entry name" value="(Trans)glycosidases"/>
    <property type="match status" value="1"/>
</dbReference>
<evidence type="ECO:0000256" key="4">
    <source>
        <dbReference type="RuleBase" id="RU000675"/>
    </source>
</evidence>
<evidence type="ECO:0000259" key="7">
    <source>
        <dbReference type="Pfam" id="PF01301"/>
    </source>
</evidence>
<keyword evidence="6" id="KW-0472">Membrane</keyword>
<dbReference type="PRINTS" id="PR00742">
    <property type="entry name" value="GLHYDRLASE35"/>
</dbReference>
<keyword evidence="3 4" id="KW-0326">Glycosidase</keyword>
<dbReference type="InterPro" id="IPR001944">
    <property type="entry name" value="Glycoside_Hdrlase_35"/>
</dbReference>
<keyword evidence="2 4" id="KW-0378">Hydrolase</keyword>
<keyword evidence="11" id="KW-1185">Reference proteome</keyword>
<dbReference type="InterPro" id="IPR048913">
    <property type="entry name" value="BetaGal_gal-bd"/>
</dbReference>
<reference evidence="10" key="2">
    <citation type="journal article" date="2021" name="Genome Biol. Evol.">
        <title>Developing a high-quality reference genome for a parasitic bivalve with doubly uniparental inheritance (Bivalvia: Unionida).</title>
        <authorList>
            <person name="Smith C.H."/>
        </authorList>
    </citation>
    <scope>NUCLEOTIDE SEQUENCE</scope>
    <source>
        <strain evidence="10">CHS0354</strain>
        <tissue evidence="10">Mantle</tissue>
    </source>
</reference>
<dbReference type="Pfam" id="PF21317">
    <property type="entry name" value="BetaGal_ABD_1"/>
    <property type="match status" value="1"/>
</dbReference>
<evidence type="ECO:0000256" key="3">
    <source>
        <dbReference type="ARBA" id="ARBA00023295"/>
    </source>
</evidence>
<dbReference type="InterPro" id="IPR017853">
    <property type="entry name" value="GH"/>
</dbReference>
<feature type="domain" description="Beta-galactosidase galactose-binding" evidence="9">
    <location>
        <begin position="659"/>
        <end position="716"/>
    </location>
</feature>
<dbReference type="SUPFAM" id="SSF49785">
    <property type="entry name" value="Galactose-binding domain-like"/>
    <property type="match status" value="1"/>
</dbReference>
<dbReference type="Gene3D" id="2.60.120.260">
    <property type="entry name" value="Galactose-binding domain-like"/>
    <property type="match status" value="2"/>
</dbReference>
<feature type="domain" description="Beta-galactosidase 1-like first all-beta" evidence="8">
    <location>
        <begin position="521"/>
        <end position="632"/>
    </location>
</feature>
<accession>A0AAE0VKX8</accession>
<dbReference type="InterPro" id="IPR031330">
    <property type="entry name" value="Gly_Hdrlase_35_cat"/>
</dbReference>
<evidence type="ECO:0000256" key="6">
    <source>
        <dbReference type="SAM" id="Phobius"/>
    </source>
</evidence>
<evidence type="ECO:0000259" key="8">
    <source>
        <dbReference type="Pfam" id="PF21317"/>
    </source>
</evidence>
<dbReference type="GO" id="GO:0004565">
    <property type="term" value="F:beta-galactosidase activity"/>
    <property type="evidence" value="ECO:0007669"/>
    <property type="project" value="UniProtKB-EC"/>
</dbReference>
<gene>
    <name evidence="10" type="ORF">CHS0354_015497</name>
</gene>
<dbReference type="Pfam" id="PF01301">
    <property type="entry name" value="Glyco_hydro_35"/>
    <property type="match status" value="1"/>
</dbReference>
<feature type="domain" description="Glycoside hydrolase 35 catalytic" evidence="7">
    <location>
        <begin position="135"/>
        <end position="459"/>
    </location>
</feature>
<keyword evidence="6" id="KW-0812">Transmembrane</keyword>
<feature type="transmembrane region" description="Helical" evidence="6">
    <location>
        <begin position="36"/>
        <end position="55"/>
    </location>
</feature>
<evidence type="ECO:0000313" key="11">
    <source>
        <dbReference type="Proteomes" id="UP001195483"/>
    </source>
</evidence>
<dbReference type="GO" id="GO:0005975">
    <property type="term" value="P:carbohydrate metabolic process"/>
    <property type="evidence" value="ECO:0007669"/>
    <property type="project" value="InterPro"/>
</dbReference>